<accession>A0ABX4C0B2</accession>
<evidence type="ECO:0008006" key="3">
    <source>
        <dbReference type="Google" id="ProtNLM"/>
    </source>
</evidence>
<reference evidence="1 2" key="1">
    <citation type="submission" date="2016-11" db="EMBL/GenBank/DDBJ databases">
        <title>Whole genomes of Flavobacteriaceae.</title>
        <authorList>
            <person name="Stine C."/>
            <person name="Li C."/>
            <person name="Tadesse D."/>
        </authorList>
    </citation>
    <scope>NUCLEOTIDE SEQUENCE [LARGE SCALE GENOMIC DNA]</scope>
    <source>
        <strain evidence="1 2">ATCC 51468</strain>
    </source>
</reference>
<gene>
    <name evidence="1" type="ORF">B0A73_17840</name>
</gene>
<name>A0ABX4C0B2_9FLAO</name>
<sequence>MSIEPKLLEIRKIARERGKYVMGKLFDDYLTGYFDKIRIPSCSFCGAEENLTKEHIIPKWVFESNPKTSFKSDVNQLDQSYIKATIPLCGKCNSELFNAIEREVQKIISEVDLKKRYYSPEEWLIIIRWLEIIDFKFQVWDLRTDFKRHKKAEFIPFLSIFSIAFMRDGSVRTVTTKARMARKRIATKDKTKNISSLIVGTTKNKSFNYFHTSNEFIFLEIPLHNKCFFYFYHREFKSDTQAKRAAMKIIKSAFSDDKSENPTT</sequence>
<evidence type="ECO:0000313" key="1">
    <source>
        <dbReference type="EMBL" id="OXA85211.1"/>
    </source>
</evidence>
<protein>
    <recommendedName>
        <fullName evidence="3">HNH domain-containing protein</fullName>
    </recommendedName>
</protein>
<organism evidence="1 2">
    <name type="scientific">Flavobacterium hibernum</name>
    <dbReference type="NCBI Taxonomy" id="37752"/>
    <lineage>
        <taxon>Bacteria</taxon>
        <taxon>Pseudomonadati</taxon>
        <taxon>Bacteroidota</taxon>
        <taxon>Flavobacteriia</taxon>
        <taxon>Flavobacteriales</taxon>
        <taxon>Flavobacteriaceae</taxon>
        <taxon>Flavobacterium</taxon>
    </lineage>
</organism>
<evidence type="ECO:0000313" key="2">
    <source>
        <dbReference type="Proteomes" id="UP000198302"/>
    </source>
</evidence>
<comment type="caution">
    <text evidence="1">The sequence shown here is derived from an EMBL/GenBank/DDBJ whole genome shotgun (WGS) entry which is preliminary data.</text>
</comment>
<dbReference type="EMBL" id="MUGX01000026">
    <property type="protein sequence ID" value="OXA85211.1"/>
    <property type="molecule type" value="Genomic_DNA"/>
</dbReference>
<proteinExistence type="predicted"/>
<dbReference type="RefSeq" id="WP_052480258.1">
    <property type="nucleotide sequence ID" value="NZ_JPRK01000021.1"/>
</dbReference>
<keyword evidence="2" id="KW-1185">Reference proteome</keyword>
<dbReference type="Proteomes" id="UP000198302">
    <property type="component" value="Unassembled WGS sequence"/>
</dbReference>